<dbReference type="GO" id="GO:0043130">
    <property type="term" value="F:ubiquitin binding"/>
    <property type="evidence" value="ECO:0007669"/>
    <property type="project" value="TreeGrafter"/>
</dbReference>
<dbReference type="SUPFAM" id="SSF102848">
    <property type="entry name" value="NSFL1 (p97 ATPase) cofactor p47, SEP domain"/>
    <property type="match status" value="1"/>
</dbReference>
<dbReference type="GO" id="GO:0031468">
    <property type="term" value="P:nuclear membrane reassembly"/>
    <property type="evidence" value="ECO:0007669"/>
    <property type="project" value="TreeGrafter"/>
</dbReference>
<dbReference type="Gene3D" id="3.30.420.210">
    <property type="entry name" value="SEP domain"/>
    <property type="match status" value="1"/>
</dbReference>
<dbReference type="Pfam" id="PF08059">
    <property type="entry name" value="SEP"/>
    <property type="match status" value="1"/>
</dbReference>
<dbReference type="InterPro" id="IPR029071">
    <property type="entry name" value="Ubiquitin-like_domsf"/>
</dbReference>
<evidence type="ECO:0000259" key="3">
    <source>
        <dbReference type="PROSITE" id="PS51399"/>
    </source>
</evidence>
<dbReference type="GO" id="GO:0007030">
    <property type="term" value="P:Golgi organization"/>
    <property type="evidence" value="ECO:0007669"/>
    <property type="project" value="TreeGrafter"/>
</dbReference>
<dbReference type="PANTHER" id="PTHR23333:SF20">
    <property type="entry name" value="NSFL1 COFACTOR P47"/>
    <property type="match status" value="1"/>
</dbReference>
<organism evidence="4">
    <name type="scientific">Menopon gallinae</name>
    <name type="common">poultry shaft louse</name>
    <dbReference type="NCBI Taxonomy" id="328185"/>
    <lineage>
        <taxon>Eukaryota</taxon>
        <taxon>Metazoa</taxon>
        <taxon>Ecdysozoa</taxon>
        <taxon>Arthropoda</taxon>
        <taxon>Hexapoda</taxon>
        <taxon>Insecta</taxon>
        <taxon>Pterygota</taxon>
        <taxon>Neoptera</taxon>
        <taxon>Paraneoptera</taxon>
        <taxon>Psocodea</taxon>
        <taxon>Troctomorpha</taxon>
        <taxon>Phthiraptera</taxon>
        <taxon>Amblycera</taxon>
        <taxon>Menoponidae</taxon>
        <taxon>Menopon</taxon>
    </lineage>
</organism>
<dbReference type="GO" id="GO:0000045">
    <property type="term" value="P:autophagosome assembly"/>
    <property type="evidence" value="ECO:0007669"/>
    <property type="project" value="TreeGrafter"/>
</dbReference>
<comment type="caution">
    <text evidence="4">The sequence shown here is derived from an EMBL/GenBank/DDBJ whole genome shotgun (WGS) entry which is preliminary data.</text>
</comment>
<gene>
    <name evidence="4" type="ORF">PYX00_000686</name>
</gene>
<proteinExistence type="predicted"/>
<sequence>MSQHEELVSRFIDITGADDEQARFYLESALWELEVALVSYYENENDERPNVNMEDNEVQEITGSDAPRSVRSTEDASSSVGASKPRVKTNARFATVSSLTKDQSSDEEEGQAFYAGGSEHSGQQVLGPGKKKNSFVAAMFRSVQEHGAEIVDTSDAMASKKKATFSGVGYRLGQSSNDTEVIGTSDSNPSSSSRDMNVKLKMWSDGFSINEGPLRKYSDPGTREFLAAISRGEVPEELIKEAGGGEVHLYMEDHSHEEFVQAKPKLKAFSGKGNVLGSPAPQTVIAPTSTSDQDKASNEDKAKEIIRVNADEPTTTVQIRLADGSRLVATFNQTHTIADLRKYIITARPEYESRQFNLLTTFPSKELNDNSKTLLDAGILNSAIMQRLT</sequence>
<dbReference type="InterPro" id="IPR012989">
    <property type="entry name" value="SEP_domain"/>
</dbReference>
<feature type="domain" description="UBX" evidence="2">
    <location>
        <begin position="310"/>
        <end position="387"/>
    </location>
</feature>
<dbReference type="InterPro" id="IPR001012">
    <property type="entry name" value="UBX_dom"/>
</dbReference>
<evidence type="ECO:0008006" key="5">
    <source>
        <dbReference type="Google" id="ProtNLM"/>
    </source>
</evidence>
<evidence type="ECO:0000313" key="4">
    <source>
        <dbReference type="EMBL" id="KAL0279042.1"/>
    </source>
</evidence>
<dbReference type="Pfam" id="PF00789">
    <property type="entry name" value="UBX"/>
    <property type="match status" value="1"/>
</dbReference>
<dbReference type="EMBL" id="JARGDH010000001">
    <property type="protein sequence ID" value="KAL0279042.1"/>
    <property type="molecule type" value="Genomic_DNA"/>
</dbReference>
<dbReference type="SMART" id="SM00166">
    <property type="entry name" value="UBX"/>
    <property type="match status" value="1"/>
</dbReference>
<dbReference type="InterPro" id="IPR036241">
    <property type="entry name" value="NSFL1C_SEP_dom_sf"/>
</dbReference>
<dbReference type="GO" id="GO:0061025">
    <property type="term" value="P:membrane fusion"/>
    <property type="evidence" value="ECO:0007669"/>
    <property type="project" value="TreeGrafter"/>
</dbReference>
<name>A0AAW2I9J6_9NEOP</name>
<dbReference type="PROSITE" id="PS50033">
    <property type="entry name" value="UBX"/>
    <property type="match status" value="1"/>
</dbReference>
<dbReference type="Gene3D" id="1.10.8.10">
    <property type="entry name" value="DNA helicase RuvA subunit, C-terminal domain"/>
    <property type="match status" value="1"/>
</dbReference>
<dbReference type="AlphaFoldDB" id="A0AAW2I9J6"/>
<evidence type="ECO:0000256" key="1">
    <source>
        <dbReference type="SAM" id="MobiDB-lite"/>
    </source>
</evidence>
<feature type="region of interest" description="Disordered" evidence="1">
    <location>
        <begin position="278"/>
        <end position="299"/>
    </location>
</feature>
<dbReference type="GO" id="GO:0005829">
    <property type="term" value="C:cytosol"/>
    <property type="evidence" value="ECO:0007669"/>
    <property type="project" value="TreeGrafter"/>
</dbReference>
<dbReference type="InterPro" id="IPR009060">
    <property type="entry name" value="UBA-like_sf"/>
</dbReference>
<dbReference type="GO" id="GO:0005634">
    <property type="term" value="C:nucleus"/>
    <property type="evidence" value="ECO:0007669"/>
    <property type="project" value="TreeGrafter"/>
</dbReference>
<feature type="domain" description="SEP" evidence="3">
    <location>
        <begin position="195"/>
        <end position="260"/>
    </location>
</feature>
<dbReference type="CDD" id="cd14348">
    <property type="entry name" value="UBA_p47"/>
    <property type="match status" value="1"/>
</dbReference>
<dbReference type="SUPFAM" id="SSF46934">
    <property type="entry name" value="UBA-like"/>
    <property type="match status" value="1"/>
</dbReference>
<reference evidence="4" key="1">
    <citation type="journal article" date="2024" name="Gigascience">
        <title>Chromosome-level genome of the poultry shaft louse Menopon gallinae provides insight into the host-switching and adaptive evolution of parasitic lice.</title>
        <authorList>
            <person name="Xu Y."/>
            <person name="Ma L."/>
            <person name="Liu S."/>
            <person name="Liang Y."/>
            <person name="Liu Q."/>
            <person name="He Z."/>
            <person name="Tian L."/>
            <person name="Duan Y."/>
            <person name="Cai W."/>
            <person name="Li H."/>
            <person name="Song F."/>
        </authorList>
    </citation>
    <scope>NUCLEOTIDE SEQUENCE</scope>
    <source>
        <strain evidence="4">Cailab_2023a</strain>
    </source>
</reference>
<dbReference type="PANTHER" id="PTHR23333">
    <property type="entry name" value="UBX DOMAIN CONTAINING PROTEIN"/>
    <property type="match status" value="1"/>
</dbReference>
<dbReference type="Pfam" id="PF14555">
    <property type="entry name" value="UBA_4"/>
    <property type="match status" value="1"/>
</dbReference>
<dbReference type="GO" id="GO:0043161">
    <property type="term" value="P:proteasome-mediated ubiquitin-dependent protein catabolic process"/>
    <property type="evidence" value="ECO:0007669"/>
    <property type="project" value="TreeGrafter"/>
</dbReference>
<protein>
    <recommendedName>
        <fullName evidence="5">P97 cofactor p47</fullName>
    </recommendedName>
</protein>
<dbReference type="Gene3D" id="3.10.20.90">
    <property type="entry name" value="Phosphatidylinositol 3-kinase Catalytic Subunit, Chain A, domain 1"/>
    <property type="match status" value="1"/>
</dbReference>
<evidence type="ECO:0000259" key="2">
    <source>
        <dbReference type="PROSITE" id="PS50033"/>
    </source>
</evidence>
<dbReference type="SMART" id="SM00553">
    <property type="entry name" value="SEP"/>
    <property type="match status" value="1"/>
</dbReference>
<dbReference type="CDD" id="cd01770">
    <property type="entry name" value="UBX_UBXN2"/>
    <property type="match status" value="1"/>
</dbReference>
<accession>A0AAW2I9J6</accession>
<dbReference type="PROSITE" id="PS51399">
    <property type="entry name" value="SEP"/>
    <property type="match status" value="1"/>
</dbReference>
<dbReference type="SUPFAM" id="SSF54236">
    <property type="entry name" value="Ubiquitin-like"/>
    <property type="match status" value="1"/>
</dbReference>
<feature type="region of interest" description="Disordered" evidence="1">
    <location>
        <begin position="47"/>
        <end position="86"/>
    </location>
</feature>